<keyword evidence="2" id="KW-1185">Reference proteome</keyword>
<protein>
    <submittedName>
        <fullName evidence="1">YqzE family protein</fullName>
    </submittedName>
</protein>
<organism evidence="1 2">
    <name type="scientific">Paenibacillus thalictri</name>
    <dbReference type="NCBI Taxonomy" id="2527873"/>
    <lineage>
        <taxon>Bacteria</taxon>
        <taxon>Bacillati</taxon>
        <taxon>Bacillota</taxon>
        <taxon>Bacilli</taxon>
        <taxon>Bacillales</taxon>
        <taxon>Paenibacillaceae</taxon>
        <taxon>Paenibacillus</taxon>
    </lineage>
</organism>
<dbReference type="Pfam" id="PF14038">
    <property type="entry name" value="YqzE"/>
    <property type="match status" value="1"/>
</dbReference>
<dbReference type="Proteomes" id="UP000293142">
    <property type="component" value="Unassembled WGS sequence"/>
</dbReference>
<sequence>MDGEDWVKYVTERFLAFVNTPKEERKQARSSKKSMREDWATRWFGQIALSVRIWANNRKRGGEHAGD</sequence>
<comment type="caution">
    <text evidence="1">The sequence shown here is derived from an EMBL/GenBank/DDBJ whole genome shotgun (WGS) entry which is preliminary data.</text>
</comment>
<evidence type="ECO:0000313" key="1">
    <source>
        <dbReference type="EMBL" id="TBL73353.1"/>
    </source>
</evidence>
<accession>A0A4Q9DMD7</accession>
<dbReference type="EMBL" id="SIRE01000021">
    <property type="protein sequence ID" value="TBL73353.1"/>
    <property type="molecule type" value="Genomic_DNA"/>
</dbReference>
<gene>
    <name evidence="1" type="ORF">EYB31_27130</name>
</gene>
<evidence type="ECO:0000313" key="2">
    <source>
        <dbReference type="Proteomes" id="UP000293142"/>
    </source>
</evidence>
<dbReference type="InterPro" id="IPR025622">
    <property type="entry name" value="YqzE"/>
</dbReference>
<dbReference type="RefSeq" id="WP_131016609.1">
    <property type="nucleotide sequence ID" value="NZ_SIRE01000021.1"/>
</dbReference>
<proteinExistence type="predicted"/>
<dbReference type="AlphaFoldDB" id="A0A4Q9DMD7"/>
<dbReference type="OrthoDB" id="2691835at2"/>
<reference evidence="1 2" key="1">
    <citation type="submission" date="2019-02" db="EMBL/GenBank/DDBJ databases">
        <title>Paenibacillus sp. nov., isolated from surface-sterilized tissue of Thalictrum simplex L.</title>
        <authorList>
            <person name="Tuo L."/>
        </authorList>
    </citation>
    <scope>NUCLEOTIDE SEQUENCE [LARGE SCALE GENOMIC DNA]</scope>
    <source>
        <strain evidence="1 2">N2SHLJ1</strain>
    </source>
</reference>
<name>A0A4Q9DMD7_9BACL</name>